<sequence length="276" mass="32673">MFAFNILKIIKLLVKINVSILILMISFDAFAHKINCFKVFKYALFSYGYFYMPATNTGIDVDIINELKKRSKCRIEFDSSMPRIRALKSLENGTLDFSMSSFQTPEREKFAYYALYDHVKNYVLVKKELKVNSWENFIANKTLYFGVVRGYNYGLSEEYLQQARNLKRVKEYPDQERLFEGFKKLEVHAIFSILPVYKYHLQMHKELDSLITVSDWNQKEKYTKSGLMMSKKVFSKEEADKWSALMKEMLSDGTIMKIFRKYLNEKDAKSIYLNEN</sequence>
<name>A0A1L4D1Z3_9BACT</name>
<dbReference type="OrthoDB" id="5294143at2"/>
<dbReference type="KEGG" id="saqi:AXG55_09955"/>
<feature type="transmembrane region" description="Helical" evidence="2">
    <location>
        <begin position="12"/>
        <end position="31"/>
    </location>
</feature>
<dbReference type="AlphaFoldDB" id="A0A1L4D1Z3"/>
<evidence type="ECO:0000313" key="4">
    <source>
        <dbReference type="EMBL" id="APJ04211.1"/>
    </source>
</evidence>
<evidence type="ECO:0000313" key="5">
    <source>
        <dbReference type="Proteomes" id="UP000184731"/>
    </source>
</evidence>
<keyword evidence="1" id="KW-0732">Signal</keyword>
<dbReference type="Pfam" id="PF00497">
    <property type="entry name" value="SBP_bac_3"/>
    <property type="match status" value="1"/>
</dbReference>
<protein>
    <recommendedName>
        <fullName evidence="3">Solute-binding protein family 3/N-terminal domain-containing protein</fullName>
    </recommendedName>
</protein>
<dbReference type="RefSeq" id="WP_148697964.1">
    <property type="nucleotide sequence ID" value="NZ_CP017834.1"/>
</dbReference>
<accession>A0A1L4D1Z3</accession>
<dbReference type="PANTHER" id="PTHR35936">
    <property type="entry name" value="MEMBRANE-BOUND LYTIC MUREIN TRANSGLYCOSYLASE F"/>
    <property type="match status" value="1"/>
</dbReference>
<keyword evidence="2" id="KW-1133">Transmembrane helix</keyword>
<gene>
    <name evidence="4" type="ORF">AXG55_09955</name>
</gene>
<dbReference type="SUPFAM" id="SSF53850">
    <property type="entry name" value="Periplasmic binding protein-like II"/>
    <property type="match status" value="1"/>
</dbReference>
<keyword evidence="2" id="KW-0812">Transmembrane</keyword>
<reference evidence="4 5" key="1">
    <citation type="submission" date="2016-10" db="EMBL/GenBank/DDBJ databases">
        <title>Silvanigrella aquatica sp. nov., isolated from a freshwater lake located in the Black Forest, Germany, description of Silvanigrellaceae fam. nov., Silvanigrellales ord. nov., reclassification of the order Bdellovibrionales in the class Oligoflexia, reclassification of the families Bacteriovoracaceae and Halobacteriovoraceae in the new order Bacteriovoracales ord. nov., and reclassification of the family Pseudobacteriovoracaceae in the order Oligoflexiales.</title>
        <authorList>
            <person name="Hahn M.W."/>
            <person name="Schmidt J."/>
            <person name="Koll U."/>
            <person name="Rohde M."/>
            <person name="Verbag S."/>
            <person name="Pitt A."/>
            <person name="Nakai R."/>
            <person name="Naganuma T."/>
            <person name="Lang E."/>
        </authorList>
    </citation>
    <scope>NUCLEOTIDE SEQUENCE [LARGE SCALE GENOMIC DNA]</scope>
    <source>
        <strain evidence="4 5">MWH-Nonnen-W8red</strain>
    </source>
</reference>
<feature type="domain" description="Solute-binding protein family 3/N-terminal" evidence="3">
    <location>
        <begin position="54"/>
        <end position="264"/>
    </location>
</feature>
<organism evidence="4 5">
    <name type="scientific">Silvanigrella aquatica</name>
    <dbReference type="NCBI Taxonomy" id="1915309"/>
    <lineage>
        <taxon>Bacteria</taxon>
        <taxon>Pseudomonadati</taxon>
        <taxon>Bdellovibrionota</taxon>
        <taxon>Oligoflexia</taxon>
        <taxon>Silvanigrellales</taxon>
        <taxon>Silvanigrellaceae</taxon>
        <taxon>Silvanigrella</taxon>
    </lineage>
</organism>
<dbReference type="Gene3D" id="3.40.190.10">
    <property type="entry name" value="Periplasmic binding protein-like II"/>
    <property type="match status" value="2"/>
</dbReference>
<dbReference type="InterPro" id="IPR001638">
    <property type="entry name" value="Solute-binding_3/MltF_N"/>
</dbReference>
<keyword evidence="2" id="KW-0472">Membrane</keyword>
<keyword evidence="5" id="KW-1185">Reference proteome</keyword>
<proteinExistence type="predicted"/>
<evidence type="ECO:0000256" key="2">
    <source>
        <dbReference type="SAM" id="Phobius"/>
    </source>
</evidence>
<dbReference type="STRING" id="1915309.AXG55_09955"/>
<dbReference type="Proteomes" id="UP000184731">
    <property type="component" value="Chromosome"/>
</dbReference>
<dbReference type="PANTHER" id="PTHR35936:SF38">
    <property type="entry name" value="GLUTAMINE-BINDING PERIPLASMIC PROTEIN"/>
    <property type="match status" value="1"/>
</dbReference>
<evidence type="ECO:0000256" key="1">
    <source>
        <dbReference type="ARBA" id="ARBA00022729"/>
    </source>
</evidence>
<evidence type="ECO:0000259" key="3">
    <source>
        <dbReference type="Pfam" id="PF00497"/>
    </source>
</evidence>
<dbReference type="EMBL" id="CP017834">
    <property type="protein sequence ID" value="APJ04211.1"/>
    <property type="molecule type" value="Genomic_DNA"/>
</dbReference>